<sequence length="326" mass="37116">MTNSQYVNDNLKRINSNPPEEPTEEAFIALCQAFQKRYSTLSNLLEIKQLVTIVGSVHAQFDDILEMFDVCGHTPYTSYLFLGNFVNYGNRNISTVTLLFSLALKYPRYFYLLRGPHESRKMTRECGLYSELINLYGTPRAWEALMDAFDSLPLAARVCGQLLCLSGGIGRNILTLSQIDSFNRFMEIPTTESWSSLMWNIPNASVKDFTAIDKGIGSYYGKEQFDAFLKANDLSTIVYSRRLCQNGYDSTLFDGKCICIWSAPNFLNWGQNDAAVLQIVSLKAEFKNSFNLIPFRAKPESERLPENRPKIQNVSVLDHVYFKNAK</sequence>
<evidence type="ECO:0000313" key="8">
    <source>
        <dbReference type="Proteomes" id="UP001470230"/>
    </source>
</evidence>
<evidence type="ECO:0000256" key="2">
    <source>
        <dbReference type="ARBA" id="ARBA00022723"/>
    </source>
</evidence>
<dbReference type="PRINTS" id="PR00114">
    <property type="entry name" value="STPHPHTASE"/>
</dbReference>
<feature type="region of interest" description="Disordered" evidence="5">
    <location>
        <begin position="1"/>
        <end position="20"/>
    </location>
</feature>
<evidence type="ECO:0000259" key="6">
    <source>
        <dbReference type="SMART" id="SM00156"/>
    </source>
</evidence>
<dbReference type="InterPro" id="IPR047129">
    <property type="entry name" value="PPA2-like"/>
</dbReference>
<evidence type="ECO:0000256" key="3">
    <source>
        <dbReference type="ARBA" id="ARBA00022801"/>
    </source>
</evidence>
<proteinExistence type="predicted"/>
<evidence type="ECO:0000313" key="7">
    <source>
        <dbReference type="EMBL" id="KAK8894542.1"/>
    </source>
</evidence>
<name>A0ABR2KVP6_9EUKA</name>
<comment type="caution">
    <text evidence="7">The sequence shown here is derived from an EMBL/GenBank/DDBJ whole genome shotgun (WGS) entry which is preliminary data.</text>
</comment>
<evidence type="ECO:0000256" key="4">
    <source>
        <dbReference type="ARBA" id="ARBA00023211"/>
    </source>
</evidence>
<dbReference type="InterPro" id="IPR004843">
    <property type="entry name" value="Calcineurin-like_PHP"/>
</dbReference>
<protein>
    <recommendedName>
        <fullName evidence="1">protein-serine/threonine phosphatase</fullName>
        <ecNumber evidence="1">3.1.3.16</ecNumber>
    </recommendedName>
</protein>
<organism evidence="7 8">
    <name type="scientific">Tritrichomonas musculus</name>
    <dbReference type="NCBI Taxonomy" id="1915356"/>
    <lineage>
        <taxon>Eukaryota</taxon>
        <taxon>Metamonada</taxon>
        <taxon>Parabasalia</taxon>
        <taxon>Tritrichomonadida</taxon>
        <taxon>Tritrichomonadidae</taxon>
        <taxon>Tritrichomonas</taxon>
    </lineage>
</organism>
<reference evidence="7 8" key="1">
    <citation type="submission" date="2024-04" db="EMBL/GenBank/DDBJ databases">
        <title>Tritrichomonas musculus Genome.</title>
        <authorList>
            <person name="Alves-Ferreira E."/>
            <person name="Grigg M."/>
            <person name="Lorenzi H."/>
            <person name="Galac M."/>
        </authorList>
    </citation>
    <scope>NUCLEOTIDE SEQUENCE [LARGE SCALE GENOMIC DNA]</scope>
    <source>
        <strain evidence="7 8">EAF2021</strain>
    </source>
</reference>
<dbReference type="EC" id="3.1.3.16" evidence="1"/>
<dbReference type="SMART" id="SM00156">
    <property type="entry name" value="PP2Ac"/>
    <property type="match status" value="1"/>
</dbReference>
<gene>
    <name evidence="7" type="ORF">M9Y10_022976</name>
</gene>
<evidence type="ECO:0000256" key="1">
    <source>
        <dbReference type="ARBA" id="ARBA00013081"/>
    </source>
</evidence>
<feature type="compositionally biased region" description="Polar residues" evidence="5">
    <location>
        <begin position="1"/>
        <end position="18"/>
    </location>
</feature>
<dbReference type="InterPro" id="IPR006186">
    <property type="entry name" value="Ser/Thr-sp_prot-phosphatase"/>
</dbReference>
<dbReference type="SUPFAM" id="SSF56300">
    <property type="entry name" value="Metallo-dependent phosphatases"/>
    <property type="match status" value="1"/>
</dbReference>
<dbReference type="EMBL" id="JAPFFF010000003">
    <property type="protein sequence ID" value="KAK8894542.1"/>
    <property type="molecule type" value="Genomic_DNA"/>
</dbReference>
<dbReference type="Proteomes" id="UP001470230">
    <property type="component" value="Unassembled WGS sequence"/>
</dbReference>
<keyword evidence="2" id="KW-0479">Metal-binding</keyword>
<keyword evidence="8" id="KW-1185">Reference proteome</keyword>
<feature type="domain" description="Serine/threonine specific protein phosphatases" evidence="6">
    <location>
        <begin position="22"/>
        <end position="301"/>
    </location>
</feature>
<keyword evidence="4" id="KW-0464">Manganese</keyword>
<dbReference type="InterPro" id="IPR029052">
    <property type="entry name" value="Metallo-depent_PP-like"/>
</dbReference>
<accession>A0ABR2KVP6</accession>
<keyword evidence="3" id="KW-0378">Hydrolase</keyword>
<dbReference type="Gene3D" id="3.60.21.10">
    <property type="match status" value="1"/>
</dbReference>
<evidence type="ECO:0000256" key="5">
    <source>
        <dbReference type="SAM" id="MobiDB-lite"/>
    </source>
</evidence>
<dbReference type="PANTHER" id="PTHR45619">
    <property type="entry name" value="SERINE/THREONINE-PROTEIN PHOSPHATASE PP2A-RELATED"/>
    <property type="match status" value="1"/>
</dbReference>
<dbReference type="Pfam" id="PF00149">
    <property type="entry name" value="Metallophos"/>
    <property type="match status" value="1"/>
</dbReference>